<dbReference type="InterPro" id="IPR051329">
    <property type="entry name" value="NIR_SIR_4Fe-4S"/>
</dbReference>
<feature type="domain" description="Nitrite/Sulfite reductase ferredoxin-like" evidence="9">
    <location>
        <begin position="46"/>
        <end position="112"/>
    </location>
</feature>
<feature type="domain" description="Nitrite/sulphite reductase 4Fe-4S" evidence="8">
    <location>
        <begin position="122"/>
        <end position="279"/>
    </location>
</feature>
<dbReference type="SUPFAM" id="SSF55124">
    <property type="entry name" value="Nitrite/Sulfite reductase N-terminal domain-like"/>
    <property type="match status" value="2"/>
</dbReference>
<evidence type="ECO:0000313" key="10">
    <source>
        <dbReference type="EMBL" id="AIE84331.1"/>
    </source>
</evidence>
<dbReference type="OrthoDB" id="9803707at2"/>
<dbReference type="Pfam" id="PF01077">
    <property type="entry name" value="NIR_SIR"/>
    <property type="match status" value="2"/>
</dbReference>
<dbReference type="Gene3D" id="3.30.413.10">
    <property type="entry name" value="Sulfite Reductase Hemoprotein, domain 1"/>
    <property type="match status" value="2"/>
</dbReference>
<dbReference type="eggNOG" id="COG0155">
    <property type="taxonomic scope" value="Bacteria"/>
</dbReference>
<dbReference type="PROSITE" id="PS00365">
    <property type="entry name" value="NIR_SIR"/>
    <property type="match status" value="1"/>
</dbReference>
<dbReference type="RefSeq" id="WP_025227025.1">
    <property type="nucleotide sequence ID" value="NZ_CP007139.1"/>
</dbReference>
<protein>
    <submittedName>
        <fullName evidence="10">Nitrite/sulfite reductase</fullName>
    </submittedName>
</protein>
<evidence type="ECO:0000256" key="4">
    <source>
        <dbReference type="ARBA" id="ARBA00022723"/>
    </source>
</evidence>
<gene>
    <name evidence="10" type="ORF">OP10G_0963</name>
</gene>
<dbReference type="Proteomes" id="UP000027982">
    <property type="component" value="Chromosome"/>
</dbReference>
<dbReference type="GO" id="GO:0016491">
    <property type="term" value="F:oxidoreductase activity"/>
    <property type="evidence" value="ECO:0007669"/>
    <property type="project" value="UniProtKB-KW"/>
</dbReference>
<evidence type="ECO:0000256" key="1">
    <source>
        <dbReference type="ARBA" id="ARBA00010429"/>
    </source>
</evidence>
<keyword evidence="7" id="KW-0411">Iron-sulfur</keyword>
<dbReference type="PANTHER" id="PTHR32439">
    <property type="entry name" value="FERREDOXIN--NITRITE REDUCTASE, CHLOROPLASTIC"/>
    <property type="match status" value="1"/>
</dbReference>
<sequence length="540" mass="60389">MNENERIKQEKNPLDVWEDLVRYSKSGFESIDPDDFLRMRWYGLYQQKPNDGHFMLRIKVPSGDLSTEQLRTVADVTRLYARGITDITTRQNFQFHWLTIQDVPDILNRFAQVGISASGACGDIPRNVTGCPVAGIDPNEVFDARPEAEIIHQMFLDNREYSDLPRKFKTTVAGCGQHCSQPEINDIGATAVRRIRANGEVEEGFQIRVGGGLSARPFFAKRLNMFVPKDRLPSVFHAIVTIFRDHGNRENRKAARLKFLVNEWGIERFEEEVRSRLDWRPDFADDWPEPRKNFRDHVGIHAQKQEGLSWIGATVLSGRLNDSQVYEAARIADEFGGGNIRTTNQQNLIFPDIPNARVEAAAKALEAAGLQVNVSPIRRAAVACTGNEFCNLALTETKRLIVEIVEHVEGAVAINEPIRINLNGCPNSCGQHHIGDIGLQGCLVKQGPGKPPVDGYDISLGGRLGADSKFVRPIRRKVPATEVKHAIANLLNGYVEQREDEDDFADFVDRHSDDELATLMRVTFAEGVPTPVPAGIPVEV</sequence>
<dbReference type="PRINTS" id="PR00397">
    <property type="entry name" value="SIROHAEM"/>
</dbReference>
<dbReference type="Gene3D" id="3.90.480.20">
    <property type="match status" value="1"/>
</dbReference>
<dbReference type="HOGENOM" id="CLU_015667_2_3_0"/>
<evidence type="ECO:0000256" key="3">
    <source>
        <dbReference type="ARBA" id="ARBA00022617"/>
    </source>
</evidence>
<dbReference type="GO" id="GO:0051539">
    <property type="term" value="F:4 iron, 4 sulfur cluster binding"/>
    <property type="evidence" value="ECO:0007669"/>
    <property type="project" value="UniProtKB-KW"/>
</dbReference>
<proteinExistence type="inferred from homology"/>
<organism evidence="10 11">
    <name type="scientific">Fimbriimonas ginsengisoli Gsoil 348</name>
    <dbReference type="NCBI Taxonomy" id="661478"/>
    <lineage>
        <taxon>Bacteria</taxon>
        <taxon>Bacillati</taxon>
        <taxon>Armatimonadota</taxon>
        <taxon>Fimbriimonadia</taxon>
        <taxon>Fimbriimonadales</taxon>
        <taxon>Fimbriimonadaceae</taxon>
        <taxon>Fimbriimonas</taxon>
    </lineage>
</organism>
<keyword evidence="4" id="KW-0479">Metal-binding</keyword>
<keyword evidence="11" id="KW-1185">Reference proteome</keyword>
<dbReference type="InterPro" id="IPR045854">
    <property type="entry name" value="NO2/SO3_Rdtase_4Fe4S_sf"/>
</dbReference>
<reference evidence="10 11" key="1">
    <citation type="journal article" date="2014" name="PLoS ONE">
        <title>The first complete genome sequence of the class fimbriimonadia in the phylum armatimonadetes.</title>
        <authorList>
            <person name="Hu Z.Y."/>
            <person name="Wang Y.Z."/>
            <person name="Im W.T."/>
            <person name="Wang S.Y."/>
            <person name="Zhao G.P."/>
            <person name="Zheng H.J."/>
            <person name="Quan Z.X."/>
        </authorList>
    </citation>
    <scope>NUCLEOTIDE SEQUENCE [LARGE SCALE GENOMIC DNA]</scope>
    <source>
        <strain evidence="10">Gsoil 348</strain>
    </source>
</reference>
<dbReference type="AlphaFoldDB" id="A0A068NLH1"/>
<dbReference type="KEGG" id="fgi:OP10G_0963"/>
<dbReference type="InterPro" id="IPR036136">
    <property type="entry name" value="Nit/Sulf_reduc_fer-like_dom_sf"/>
</dbReference>
<evidence type="ECO:0000256" key="2">
    <source>
        <dbReference type="ARBA" id="ARBA00022485"/>
    </source>
</evidence>
<dbReference type="InterPro" id="IPR005117">
    <property type="entry name" value="NiRdtase/SiRdtase_haem-b_fer"/>
</dbReference>
<dbReference type="GO" id="GO:0020037">
    <property type="term" value="F:heme binding"/>
    <property type="evidence" value="ECO:0007669"/>
    <property type="project" value="InterPro"/>
</dbReference>
<dbReference type="STRING" id="661478.OP10G_0963"/>
<evidence type="ECO:0000313" key="11">
    <source>
        <dbReference type="Proteomes" id="UP000027982"/>
    </source>
</evidence>
<comment type="similarity">
    <text evidence="1">Belongs to the nitrite and sulfite reductase 4Fe-4S domain family.</text>
</comment>
<accession>A0A068NLH1</accession>
<dbReference type="InterPro" id="IPR006067">
    <property type="entry name" value="NO2/SO3_Rdtase_4Fe4S_dom"/>
</dbReference>
<dbReference type="GO" id="GO:0046872">
    <property type="term" value="F:metal ion binding"/>
    <property type="evidence" value="ECO:0007669"/>
    <property type="project" value="UniProtKB-KW"/>
</dbReference>
<feature type="domain" description="Nitrite/Sulfite reductase ferredoxin-like" evidence="9">
    <location>
        <begin position="301"/>
        <end position="368"/>
    </location>
</feature>
<dbReference type="EMBL" id="CP007139">
    <property type="protein sequence ID" value="AIE84331.1"/>
    <property type="molecule type" value="Genomic_DNA"/>
</dbReference>
<dbReference type="PANTHER" id="PTHR32439:SF0">
    <property type="entry name" value="FERREDOXIN--NITRITE REDUCTASE, CHLOROPLASTIC"/>
    <property type="match status" value="1"/>
</dbReference>
<dbReference type="Pfam" id="PF03460">
    <property type="entry name" value="NIR_SIR_ferr"/>
    <property type="match status" value="2"/>
</dbReference>
<keyword evidence="5" id="KW-0560">Oxidoreductase</keyword>
<evidence type="ECO:0000259" key="9">
    <source>
        <dbReference type="Pfam" id="PF03460"/>
    </source>
</evidence>
<evidence type="ECO:0000256" key="5">
    <source>
        <dbReference type="ARBA" id="ARBA00023002"/>
    </source>
</evidence>
<keyword evidence="6" id="KW-0408">Iron</keyword>
<feature type="domain" description="Nitrite/sulphite reductase 4Fe-4S" evidence="8">
    <location>
        <begin position="379"/>
        <end position="504"/>
    </location>
</feature>
<evidence type="ECO:0000256" key="7">
    <source>
        <dbReference type="ARBA" id="ARBA00023014"/>
    </source>
</evidence>
<dbReference type="SUPFAM" id="SSF56014">
    <property type="entry name" value="Nitrite and sulphite reductase 4Fe-4S domain-like"/>
    <property type="match status" value="2"/>
</dbReference>
<name>A0A068NLH1_FIMGI</name>
<keyword evidence="3" id="KW-0349">Heme</keyword>
<evidence type="ECO:0000259" key="8">
    <source>
        <dbReference type="Pfam" id="PF01077"/>
    </source>
</evidence>
<keyword evidence="2" id="KW-0004">4Fe-4S</keyword>
<evidence type="ECO:0000256" key="6">
    <source>
        <dbReference type="ARBA" id="ARBA00023004"/>
    </source>
</evidence>
<dbReference type="InterPro" id="IPR006066">
    <property type="entry name" value="NO2/SO3_Rdtase_FeS/sirohaem_BS"/>
</dbReference>